<keyword evidence="2" id="KW-1185">Reference proteome</keyword>
<proteinExistence type="predicted"/>
<evidence type="ECO:0000313" key="2">
    <source>
        <dbReference type="Proteomes" id="UP000481583"/>
    </source>
</evidence>
<sequence length="385" mass="41529">MAAVLAAVLAGCGAPSAGERAAEVQRMLDRRGEALVRRDEGAFLNTAAPGDRQAQRRVFGNLADVPLDSYSYRLKSGLPDGSPAEATLEIGYRLRGYDTAAVTTTEQVLLRESDGRWYVSWPGRSTAGERQQLWDQGRVQVVRGKRSIVLGVGRSEAWLRSIAAAADRAVPAADRAWSGTWARRVVIFAPESLAAMARMLGSPPADYRGMAAVTTGEAGAGRSAPADRVVVNPEAYDLLGEVGRRIVLTHEITHVATRAATTSATPLWLSEGFADWSGYRAASRTPRQGAPELARAVAGGYLPQELPKDRDFRFGSDQDALARAYEEAWLACVLIAERWGQEKLEAVYRGVGKGGRVGAVLQEELGVGLGEFTESWRSYLRAQLG</sequence>
<name>A0A6G4U8A8_9ACTN</name>
<evidence type="ECO:0000313" key="1">
    <source>
        <dbReference type="EMBL" id="NGN68424.1"/>
    </source>
</evidence>
<accession>A0A6G4U8A8</accession>
<dbReference type="EMBL" id="JAAKZV010000204">
    <property type="protein sequence ID" value="NGN68424.1"/>
    <property type="molecule type" value="Genomic_DNA"/>
</dbReference>
<dbReference type="AlphaFoldDB" id="A0A6G4U8A8"/>
<organism evidence="1 2">
    <name type="scientific">Streptomyces coryli</name>
    <dbReference type="NCBI Taxonomy" id="1128680"/>
    <lineage>
        <taxon>Bacteria</taxon>
        <taxon>Bacillati</taxon>
        <taxon>Actinomycetota</taxon>
        <taxon>Actinomycetes</taxon>
        <taxon>Kitasatosporales</taxon>
        <taxon>Streptomycetaceae</taxon>
        <taxon>Streptomyces</taxon>
    </lineage>
</organism>
<dbReference type="Proteomes" id="UP000481583">
    <property type="component" value="Unassembled WGS sequence"/>
</dbReference>
<gene>
    <name evidence="1" type="ORF">G5C51_31570</name>
</gene>
<comment type="caution">
    <text evidence="1">The sequence shown here is derived from an EMBL/GenBank/DDBJ whole genome shotgun (WGS) entry which is preliminary data.</text>
</comment>
<protein>
    <submittedName>
        <fullName evidence="1">Uncharacterized protein</fullName>
    </submittedName>
</protein>
<reference evidence="1 2" key="1">
    <citation type="submission" date="2020-02" db="EMBL/GenBank/DDBJ databases">
        <title>Whole-genome analyses of novel actinobacteria.</title>
        <authorList>
            <person name="Sahin N."/>
        </authorList>
    </citation>
    <scope>NUCLEOTIDE SEQUENCE [LARGE SCALE GENOMIC DNA]</scope>
    <source>
        <strain evidence="1 2">A7024</strain>
    </source>
</reference>